<reference evidence="1" key="1">
    <citation type="submission" date="2021-01" db="EMBL/GenBank/DDBJ databases">
        <authorList>
            <person name="Corre E."/>
            <person name="Pelletier E."/>
            <person name="Niang G."/>
            <person name="Scheremetjew M."/>
            <person name="Finn R."/>
            <person name="Kale V."/>
            <person name="Holt S."/>
            <person name="Cochrane G."/>
            <person name="Meng A."/>
            <person name="Brown T."/>
            <person name="Cohen L."/>
        </authorList>
    </citation>
    <scope>NUCLEOTIDE SEQUENCE</scope>
    <source>
        <strain evidence="1">NIES-2562</strain>
    </source>
</reference>
<protein>
    <submittedName>
        <fullName evidence="1">Uncharacterized protein</fullName>
    </submittedName>
</protein>
<gene>
    <name evidence="1" type="ORF">PBIL07802_LOCUS13715</name>
    <name evidence="2" type="ORF">PBIL07802_LOCUS13716</name>
    <name evidence="3" type="ORF">PBIL07802_LOCUS13717</name>
</gene>
<name>A0A7S3DC33_9EUKA</name>
<proteinExistence type="predicted"/>
<accession>A0A7S3DC33</accession>
<evidence type="ECO:0000313" key="2">
    <source>
        <dbReference type="EMBL" id="CAE0251492.1"/>
    </source>
</evidence>
<dbReference type="EMBL" id="HBIB01021160">
    <property type="protein sequence ID" value="CAE0251491.1"/>
    <property type="molecule type" value="Transcribed_RNA"/>
</dbReference>
<organism evidence="1">
    <name type="scientific">Palpitomonas bilix</name>
    <dbReference type="NCBI Taxonomy" id="652834"/>
    <lineage>
        <taxon>Eukaryota</taxon>
        <taxon>Eukaryota incertae sedis</taxon>
    </lineage>
</organism>
<sequence>MEALIRVSHVTPIVRVANQWSDRAKRKGGAKGNVAPCAVCRSKNGFNAPTTLAQDRPGTAPLKSATAEMVLRQVGRCEVMDDGSPPVLQCIFWRGEKERGERGQQDATDYA</sequence>
<evidence type="ECO:0000313" key="1">
    <source>
        <dbReference type="EMBL" id="CAE0251491.1"/>
    </source>
</evidence>
<dbReference type="EMBL" id="HBIB01021162">
    <property type="protein sequence ID" value="CAE0251493.1"/>
    <property type="molecule type" value="Transcribed_RNA"/>
</dbReference>
<evidence type="ECO:0000313" key="3">
    <source>
        <dbReference type="EMBL" id="CAE0251493.1"/>
    </source>
</evidence>
<dbReference type="AlphaFoldDB" id="A0A7S3DC33"/>
<dbReference type="EMBL" id="HBIB01021161">
    <property type="protein sequence ID" value="CAE0251492.1"/>
    <property type="molecule type" value="Transcribed_RNA"/>
</dbReference>